<reference evidence="6 7" key="1">
    <citation type="submission" date="2017-06" db="EMBL/GenBank/DDBJ databases">
        <authorList>
            <person name="Kim H.J."/>
            <person name="Triplett B.A."/>
        </authorList>
    </citation>
    <scope>NUCLEOTIDE SEQUENCE [LARGE SCALE GENOMIC DNA]</scope>
    <source>
        <strain evidence="6">FRACA_ARgP5</strain>
    </source>
</reference>
<dbReference type="PROSITE" id="PS00687">
    <property type="entry name" value="ALDEHYDE_DEHYDR_GLU"/>
    <property type="match status" value="1"/>
</dbReference>
<dbReference type="RefSeq" id="WP_101829525.1">
    <property type="nucleotide sequence ID" value="NZ_FZMO01000001.1"/>
</dbReference>
<evidence type="ECO:0000256" key="1">
    <source>
        <dbReference type="ARBA" id="ARBA00009986"/>
    </source>
</evidence>
<dbReference type="SUPFAM" id="SSF53720">
    <property type="entry name" value="ALDH-like"/>
    <property type="match status" value="1"/>
</dbReference>
<evidence type="ECO:0000256" key="4">
    <source>
        <dbReference type="RuleBase" id="RU003345"/>
    </source>
</evidence>
<evidence type="ECO:0000256" key="3">
    <source>
        <dbReference type="PROSITE-ProRule" id="PRU10007"/>
    </source>
</evidence>
<dbReference type="AlphaFoldDB" id="A0A2I2KI34"/>
<feature type="domain" description="Aldehyde dehydrogenase" evidence="5">
    <location>
        <begin position="20"/>
        <end position="476"/>
    </location>
</feature>
<name>A0A2I2KI34_9ACTN</name>
<dbReference type="Pfam" id="PF00171">
    <property type="entry name" value="Aldedh"/>
    <property type="match status" value="1"/>
</dbReference>
<accession>A0A2I2KI34</accession>
<dbReference type="Proteomes" id="UP000234331">
    <property type="component" value="Unassembled WGS sequence"/>
</dbReference>
<comment type="similarity">
    <text evidence="1 4">Belongs to the aldehyde dehydrogenase family.</text>
</comment>
<keyword evidence="7" id="KW-1185">Reference proteome</keyword>
<evidence type="ECO:0000313" key="6">
    <source>
        <dbReference type="EMBL" id="SNQ45326.1"/>
    </source>
</evidence>
<dbReference type="OrthoDB" id="6882680at2"/>
<proteinExistence type="inferred from homology"/>
<dbReference type="FunFam" id="3.40.605.10:FF:000007">
    <property type="entry name" value="NAD/NADP-dependent betaine aldehyde dehydrogenase"/>
    <property type="match status" value="1"/>
</dbReference>
<organism evidence="6 7">
    <name type="scientific">Frankia canadensis</name>
    <dbReference type="NCBI Taxonomy" id="1836972"/>
    <lineage>
        <taxon>Bacteria</taxon>
        <taxon>Bacillati</taxon>
        <taxon>Actinomycetota</taxon>
        <taxon>Actinomycetes</taxon>
        <taxon>Frankiales</taxon>
        <taxon>Frankiaceae</taxon>
        <taxon>Frankia</taxon>
    </lineage>
</organism>
<dbReference type="EMBL" id="FZMO01000001">
    <property type="protein sequence ID" value="SNQ45326.1"/>
    <property type="molecule type" value="Genomic_DNA"/>
</dbReference>
<dbReference type="InterPro" id="IPR016161">
    <property type="entry name" value="Ald_DH/histidinol_DH"/>
</dbReference>
<sequence>MTGNADHDALYIGGAYVAPRGKGWLEVVSPATEQVIGRAPAASVEDVDAAVAAARAAFDDGPWPRMPVAERAEVMLRVAQGIGKRREAIAQLITAEMGAPIAFSRVAQVSTALLEQYAAMADGLFAPEQRRQGAFGGLVVRREPVGVAGLIIPWNAPLGLLLGKLAPALLVGCTTVVKAAPQTPLDSYFLAEACDEAGLPPGVVNIVAADREVSERVVTHPGVDKISFTGSTAAGRRIMSLCGDQVKRVTLELGGKSANIICEDADLAAAIPLSLQGGMLNNGEACIALTRVLAPRSRYDEVVEALAAGAAMLPVGDPFDESTVIGPLVTEVARARVEGYIAAGRAAGARVVSGGGRPAALPTGWYVEPTVLADVDNSMTVAREEIFGPVLCVIPYDGVAEAVAIANDSPYGLCGAVWTSDVEKGVDIARSVRTGTFNVNGFSYDTTAPFGGFKQSGIGREWGAEGLDAYTESKTIMLPRPPVGEQGK</sequence>
<evidence type="ECO:0000259" key="5">
    <source>
        <dbReference type="Pfam" id="PF00171"/>
    </source>
</evidence>
<gene>
    <name evidence="6" type="primary">geoB</name>
    <name evidence="6" type="ORF">FRACA_10085</name>
</gene>
<evidence type="ECO:0000256" key="2">
    <source>
        <dbReference type="ARBA" id="ARBA00023002"/>
    </source>
</evidence>
<feature type="active site" evidence="3">
    <location>
        <position position="252"/>
    </location>
</feature>
<evidence type="ECO:0000313" key="7">
    <source>
        <dbReference type="Proteomes" id="UP000234331"/>
    </source>
</evidence>
<dbReference type="CDD" id="cd07139">
    <property type="entry name" value="ALDH_AldA-Rv0768"/>
    <property type="match status" value="1"/>
</dbReference>
<dbReference type="InterPro" id="IPR015590">
    <property type="entry name" value="Aldehyde_DH_dom"/>
</dbReference>
<dbReference type="InterPro" id="IPR016162">
    <property type="entry name" value="Ald_DH_N"/>
</dbReference>
<dbReference type="PANTHER" id="PTHR42804:SF1">
    <property type="entry name" value="ALDEHYDE DEHYDROGENASE-RELATED"/>
    <property type="match status" value="1"/>
</dbReference>
<dbReference type="PANTHER" id="PTHR42804">
    <property type="entry name" value="ALDEHYDE DEHYDROGENASE"/>
    <property type="match status" value="1"/>
</dbReference>
<dbReference type="Gene3D" id="3.40.605.10">
    <property type="entry name" value="Aldehyde Dehydrogenase, Chain A, domain 1"/>
    <property type="match status" value="1"/>
</dbReference>
<protein>
    <submittedName>
        <fullName evidence="6">Geranial dehydrogenase</fullName>
        <ecNumber evidence="6">1.2.1.86</ecNumber>
    </submittedName>
</protein>
<dbReference type="FunFam" id="3.40.605.10:FF:000026">
    <property type="entry name" value="Aldehyde dehydrogenase, putative"/>
    <property type="match status" value="1"/>
</dbReference>
<dbReference type="GO" id="GO:0034832">
    <property type="term" value="F:geranial dehydrogenase activity"/>
    <property type="evidence" value="ECO:0007669"/>
    <property type="project" value="UniProtKB-EC"/>
</dbReference>
<dbReference type="EC" id="1.2.1.86" evidence="6"/>
<dbReference type="Gene3D" id="3.40.309.10">
    <property type="entry name" value="Aldehyde Dehydrogenase, Chain A, domain 2"/>
    <property type="match status" value="1"/>
</dbReference>
<dbReference type="InterPro" id="IPR016163">
    <property type="entry name" value="Ald_DH_C"/>
</dbReference>
<dbReference type="InterPro" id="IPR029510">
    <property type="entry name" value="Ald_DH_CS_GLU"/>
</dbReference>
<keyword evidence="2 4" id="KW-0560">Oxidoreductase</keyword>